<dbReference type="GO" id="GO:0016853">
    <property type="term" value="F:isomerase activity"/>
    <property type="evidence" value="ECO:0007669"/>
    <property type="project" value="UniProtKB-KW"/>
</dbReference>
<keyword evidence="5" id="KW-1185">Reference proteome</keyword>
<dbReference type="PANTHER" id="PTHR13774:SF39">
    <property type="entry name" value="BIOSYNTHESIS PROTEIN, PUTATIVE-RELATED"/>
    <property type="match status" value="1"/>
</dbReference>
<comment type="similarity">
    <text evidence="1">Belongs to the PhzF family.</text>
</comment>
<feature type="active site" evidence="3">
    <location>
        <position position="48"/>
    </location>
</feature>
<accession>A0A3D8TKT5</accession>
<dbReference type="AlphaFoldDB" id="A0A3D8TKT5"/>
<name>A0A3D8TKT5_9LIST</name>
<dbReference type="NCBIfam" id="TIGR00654">
    <property type="entry name" value="PhzF_family"/>
    <property type="match status" value="1"/>
</dbReference>
<dbReference type="PANTHER" id="PTHR13774">
    <property type="entry name" value="PHENAZINE BIOSYNTHESIS PROTEIN"/>
    <property type="match status" value="1"/>
</dbReference>
<evidence type="ECO:0000313" key="4">
    <source>
        <dbReference type="EMBL" id="RDW99434.1"/>
    </source>
</evidence>
<dbReference type="SUPFAM" id="SSF54506">
    <property type="entry name" value="Diaminopimelate epimerase-like"/>
    <property type="match status" value="1"/>
</dbReference>
<organism evidence="4 5">
    <name type="scientific">Listeria kieliensis</name>
    <dbReference type="NCBI Taxonomy" id="1621700"/>
    <lineage>
        <taxon>Bacteria</taxon>
        <taxon>Bacillati</taxon>
        <taxon>Bacillota</taxon>
        <taxon>Bacilli</taxon>
        <taxon>Bacillales</taxon>
        <taxon>Listeriaceae</taxon>
        <taxon>Listeria</taxon>
    </lineage>
</organism>
<dbReference type="Pfam" id="PF02567">
    <property type="entry name" value="PhzC-PhzF"/>
    <property type="match status" value="1"/>
</dbReference>
<dbReference type="EMBL" id="LARY01000003">
    <property type="protein sequence ID" value="RDW99434.1"/>
    <property type="molecule type" value="Genomic_DNA"/>
</dbReference>
<dbReference type="RefSeq" id="WP_115753820.1">
    <property type="nucleotide sequence ID" value="NZ_LARY01000003.1"/>
</dbReference>
<dbReference type="Proteomes" id="UP000257055">
    <property type="component" value="Unassembled WGS sequence"/>
</dbReference>
<dbReference type="InterPro" id="IPR003719">
    <property type="entry name" value="Phenazine_PhzF-like"/>
</dbReference>
<dbReference type="PIRSF" id="PIRSF016184">
    <property type="entry name" value="PhzC_PhzF"/>
    <property type="match status" value="1"/>
</dbReference>
<comment type="caution">
    <text evidence="4">The sequence shown here is derived from an EMBL/GenBank/DDBJ whole genome shotgun (WGS) entry which is preliminary data.</text>
</comment>
<evidence type="ECO:0000256" key="3">
    <source>
        <dbReference type="PIRSR" id="PIRSR016184-1"/>
    </source>
</evidence>
<evidence type="ECO:0000313" key="5">
    <source>
        <dbReference type="Proteomes" id="UP000257055"/>
    </source>
</evidence>
<evidence type="ECO:0000256" key="2">
    <source>
        <dbReference type="ARBA" id="ARBA00023235"/>
    </source>
</evidence>
<dbReference type="GO" id="GO:0005737">
    <property type="term" value="C:cytoplasm"/>
    <property type="evidence" value="ECO:0007669"/>
    <property type="project" value="TreeGrafter"/>
</dbReference>
<keyword evidence="2" id="KW-0413">Isomerase</keyword>
<protein>
    <submittedName>
        <fullName evidence="4">Phenazine biosynthesis protein PhzF</fullName>
    </submittedName>
</protein>
<gene>
    <name evidence="4" type="ORF">UR08_11405</name>
</gene>
<sequence>MKIPVYVASAFSKDHKGGNKAGVVFEQDINALTAVQKIAIAKQLGYAETAFISASEKADYKFEFFTPKEEVDLCGHATIGSFAILMHLNKLSRSHYTIETNNSVLTITIQDDNLFMEQNNPVFGDTIPKSQFSDCFDVSLIEEKYPIQIVSTGLKDILIPIKSKTALHTLQPNFEKIKEISEHYNVVGTHLYAFDNTQIITRNFAPLYDINEEAATGTSNGALACYLYEHRYLQQDTYIFEQGYSLHSPSEILVTLSTTSKNEIDKVWVGGKGYYSETKYLNLDSLK</sequence>
<proteinExistence type="inferred from homology"/>
<evidence type="ECO:0000256" key="1">
    <source>
        <dbReference type="ARBA" id="ARBA00008270"/>
    </source>
</evidence>
<reference evidence="5" key="1">
    <citation type="submission" date="2015-04" db="EMBL/GenBank/DDBJ databases">
        <authorList>
            <person name="Schardt J."/>
            <person name="Mueller-Herbst S."/>
            <person name="Scherer S."/>
            <person name="Huptas C."/>
        </authorList>
    </citation>
    <scope>NUCLEOTIDE SEQUENCE [LARGE SCALE GENOMIC DNA]</scope>
    <source>
        <strain evidence="5">Kiel-L1</strain>
    </source>
</reference>
<dbReference type="Gene3D" id="3.10.310.10">
    <property type="entry name" value="Diaminopimelate Epimerase, Chain A, domain 1"/>
    <property type="match status" value="2"/>
</dbReference>